<proteinExistence type="predicted"/>
<name>A0ABD0J1I5_9CAEN</name>
<dbReference type="EMBL" id="JACVVK020000757">
    <property type="protein sequence ID" value="KAK7448738.1"/>
    <property type="molecule type" value="Genomic_DNA"/>
</dbReference>
<gene>
    <name evidence="1" type="ORF">BaRGS_00040078</name>
</gene>
<reference evidence="1 2" key="1">
    <citation type="journal article" date="2023" name="Sci. Data">
        <title>Genome assembly of the Korean intertidal mud-creeper Batillaria attramentaria.</title>
        <authorList>
            <person name="Patra A.K."/>
            <person name="Ho P.T."/>
            <person name="Jun S."/>
            <person name="Lee S.J."/>
            <person name="Kim Y."/>
            <person name="Won Y.J."/>
        </authorList>
    </citation>
    <scope>NUCLEOTIDE SEQUENCE [LARGE SCALE GENOMIC DNA]</scope>
    <source>
        <strain evidence="1">Wonlab-2016</strain>
    </source>
</reference>
<keyword evidence="2" id="KW-1185">Reference proteome</keyword>
<organism evidence="1 2">
    <name type="scientific">Batillaria attramentaria</name>
    <dbReference type="NCBI Taxonomy" id="370345"/>
    <lineage>
        <taxon>Eukaryota</taxon>
        <taxon>Metazoa</taxon>
        <taxon>Spiralia</taxon>
        <taxon>Lophotrochozoa</taxon>
        <taxon>Mollusca</taxon>
        <taxon>Gastropoda</taxon>
        <taxon>Caenogastropoda</taxon>
        <taxon>Sorbeoconcha</taxon>
        <taxon>Cerithioidea</taxon>
        <taxon>Batillariidae</taxon>
        <taxon>Batillaria</taxon>
    </lineage>
</organism>
<dbReference type="AlphaFoldDB" id="A0ABD0J1I5"/>
<comment type="caution">
    <text evidence="1">The sequence shown here is derived from an EMBL/GenBank/DDBJ whole genome shotgun (WGS) entry which is preliminary data.</text>
</comment>
<sequence>MDVASVCGLPVAASPCLPFFGRDRWSRHLKCSTTRHVDFLPAGTRPLFLPSPLTFTWQRPHQSAVLEMKAIIFCFLGRSGEGGVF</sequence>
<evidence type="ECO:0000313" key="2">
    <source>
        <dbReference type="Proteomes" id="UP001519460"/>
    </source>
</evidence>
<evidence type="ECO:0000313" key="1">
    <source>
        <dbReference type="EMBL" id="KAK7448738.1"/>
    </source>
</evidence>
<accession>A0ABD0J1I5</accession>
<protein>
    <submittedName>
        <fullName evidence="1">Uncharacterized protein</fullName>
    </submittedName>
</protein>
<dbReference type="Proteomes" id="UP001519460">
    <property type="component" value="Unassembled WGS sequence"/>
</dbReference>